<keyword evidence="1" id="KW-1133">Transmembrane helix</keyword>
<sequence>MQNFLPHENPEFSLYGRILRSRAKTERALSILFSSVWWFLVYEIFMQKET</sequence>
<dbReference type="Proteomes" id="UP000005546">
    <property type="component" value="Unassembled WGS sequence"/>
</dbReference>
<reference evidence="2 3" key="1">
    <citation type="submission" date="2011-02" db="EMBL/GenBank/DDBJ databases">
        <authorList>
            <person name="Weinstock G."/>
            <person name="Sodergren E."/>
            <person name="Clifton S."/>
            <person name="Fulton L."/>
            <person name="Fulton B."/>
            <person name="Courtney L."/>
            <person name="Fronick C."/>
            <person name="Harrison M."/>
            <person name="Strong C."/>
            <person name="Farmer C."/>
            <person name="Delahaunty K."/>
            <person name="Markovic C."/>
            <person name="Hall O."/>
            <person name="Minx P."/>
            <person name="Tomlinson C."/>
            <person name="Mitreva M."/>
            <person name="Hou S."/>
            <person name="Chen J."/>
            <person name="Wollam A."/>
            <person name="Pepin K.H."/>
            <person name="Johnson M."/>
            <person name="Bhonagiri V."/>
            <person name="Zhang X."/>
            <person name="Suruliraj S."/>
            <person name="Warren W."/>
            <person name="Chinwalla A."/>
            <person name="Mardis E.R."/>
            <person name="Wilson R.K."/>
        </authorList>
    </citation>
    <scope>NUCLEOTIDE SEQUENCE [LARGE SCALE GENOMIC DNA]</scope>
    <source>
        <strain evidence="2 3">YIT 11841</strain>
    </source>
</reference>
<keyword evidence="1" id="KW-0472">Membrane</keyword>
<gene>
    <name evidence="2" type="ORF">HMPREF9442_03058</name>
</gene>
<organism evidence="2 3">
    <name type="scientific">Paraprevotella xylaniphila YIT 11841</name>
    <dbReference type="NCBI Taxonomy" id="762982"/>
    <lineage>
        <taxon>Bacteria</taxon>
        <taxon>Pseudomonadati</taxon>
        <taxon>Bacteroidota</taxon>
        <taxon>Bacteroidia</taxon>
        <taxon>Bacteroidales</taxon>
        <taxon>Prevotellaceae</taxon>
        <taxon>Paraprevotella</taxon>
    </lineage>
</organism>
<dbReference type="AlphaFoldDB" id="F3QXW8"/>
<feature type="transmembrane region" description="Helical" evidence="1">
    <location>
        <begin position="27"/>
        <end position="45"/>
    </location>
</feature>
<keyword evidence="1" id="KW-0812">Transmembrane</keyword>
<keyword evidence="3" id="KW-1185">Reference proteome</keyword>
<comment type="caution">
    <text evidence="2">The sequence shown here is derived from an EMBL/GenBank/DDBJ whole genome shotgun (WGS) entry which is preliminary data.</text>
</comment>
<evidence type="ECO:0000256" key="1">
    <source>
        <dbReference type="SAM" id="Phobius"/>
    </source>
</evidence>
<evidence type="ECO:0000313" key="2">
    <source>
        <dbReference type="EMBL" id="EGG51002.1"/>
    </source>
</evidence>
<dbReference type="STRING" id="762982.HMPREF9442_03058"/>
<accession>F3QXW8</accession>
<proteinExistence type="predicted"/>
<dbReference type="HOGENOM" id="CLU_3120866_0_0_10"/>
<evidence type="ECO:0000313" key="3">
    <source>
        <dbReference type="Proteomes" id="UP000005546"/>
    </source>
</evidence>
<dbReference type="EMBL" id="AFBR01000090">
    <property type="protein sequence ID" value="EGG51002.1"/>
    <property type="molecule type" value="Genomic_DNA"/>
</dbReference>
<name>F3QXW8_9BACT</name>
<protein>
    <submittedName>
        <fullName evidence="2">Uncharacterized protein</fullName>
    </submittedName>
</protein>